<evidence type="ECO:0000256" key="2">
    <source>
        <dbReference type="ARBA" id="ARBA00006840"/>
    </source>
</evidence>
<dbReference type="AlphaFoldDB" id="A0A3P8UZP2"/>
<evidence type="ECO:0000256" key="6">
    <source>
        <dbReference type="ARBA" id="ARBA00022989"/>
    </source>
</evidence>
<feature type="transmembrane region" description="Helical" evidence="12">
    <location>
        <begin position="93"/>
        <end position="115"/>
    </location>
</feature>
<evidence type="ECO:0000256" key="7">
    <source>
        <dbReference type="ARBA" id="ARBA00023136"/>
    </source>
</evidence>
<dbReference type="OMA" id="CIALCCN"/>
<evidence type="ECO:0000256" key="1">
    <source>
        <dbReference type="ARBA" id="ARBA00004651"/>
    </source>
</evidence>
<evidence type="ECO:0000256" key="5">
    <source>
        <dbReference type="ARBA" id="ARBA00022692"/>
    </source>
</evidence>
<feature type="transmembrane region" description="Helical" evidence="12">
    <location>
        <begin position="12"/>
        <end position="35"/>
    </location>
</feature>
<dbReference type="FunCoup" id="A0A3P8UZP2">
    <property type="interactions" value="326"/>
</dbReference>
<dbReference type="PRINTS" id="PR00259">
    <property type="entry name" value="TMFOUR"/>
</dbReference>
<dbReference type="PANTHER" id="PTHR19282">
    <property type="entry name" value="TETRASPANIN"/>
    <property type="match status" value="1"/>
</dbReference>
<dbReference type="PROSITE" id="PS51257">
    <property type="entry name" value="PROKAR_LIPOPROTEIN"/>
    <property type="match status" value="1"/>
</dbReference>
<organism evidence="13 14">
    <name type="scientific">Cynoglossus semilaevis</name>
    <name type="common">Tongue sole</name>
    <dbReference type="NCBI Taxonomy" id="244447"/>
    <lineage>
        <taxon>Eukaryota</taxon>
        <taxon>Metazoa</taxon>
        <taxon>Chordata</taxon>
        <taxon>Craniata</taxon>
        <taxon>Vertebrata</taxon>
        <taxon>Euteleostomi</taxon>
        <taxon>Actinopterygii</taxon>
        <taxon>Neopterygii</taxon>
        <taxon>Teleostei</taxon>
        <taxon>Neoteleostei</taxon>
        <taxon>Acanthomorphata</taxon>
        <taxon>Carangaria</taxon>
        <taxon>Pleuronectiformes</taxon>
        <taxon>Pleuronectoidei</taxon>
        <taxon>Cynoglossidae</taxon>
        <taxon>Cynoglossinae</taxon>
        <taxon>Cynoglossus</taxon>
    </lineage>
</organism>
<evidence type="ECO:0000256" key="4">
    <source>
        <dbReference type="ARBA" id="ARBA00022657"/>
    </source>
</evidence>
<keyword evidence="4" id="KW-0037">Angiogenesis</keyword>
<feature type="transmembrane region" description="Helical" evidence="12">
    <location>
        <begin position="179"/>
        <end position="203"/>
    </location>
</feature>
<name>A0A3P8UZP2_CYNSE</name>
<evidence type="ECO:0000256" key="12">
    <source>
        <dbReference type="SAM" id="Phobius"/>
    </source>
</evidence>
<feature type="region of interest" description="Disordered" evidence="11">
    <location>
        <begin position="227"/>
        <end position="259"/>
    </location>
</feature>
<evidence type="ECO:0000313" key="14">
    <source>
        <dbReference type="Proteomes" id="UP000265120"/>
    </source>
</evidence>
<dbReference type="PIRSF" id="PIRSF002419">
    <property type="entry name" value="Tetraspanin"/>
    <property type="match status" value="1"/>
</dbReference>
<evidence type="ECO:0000256" key="11">
    <source>
        <dbReference type="SAM" id="MobiDB-lite"/>
    </source>
</evidence>
<dbReference type="Pfam" id="PF00335">
    <property type="entry name" value="Tetraspanin"/>
    <property type="match status" value="1"/>
</dbReference>
<proteinExistence type="inferred from homology"/>
<dbReference type="InterPro" id="IPR008952">
    <property type="entry name" value="Tetraspanin_EC2_sf"/>
</dbReference>
<evidence type="ECO:0000256" key="8">
    <source>
        <dbReference type="ARBA" id="ARBA00023139"/>
    </source>
</evidence>
<keyword evidence="6 12" id="KW-1133">Transmembrane helix</keyword>
<dbReference type="GO" id="GO:0005886">
    <property type="term" value="C:plasma membrane"/>
    <property type="evidence" value="ECO:0007669"/>
    <property type="project" value="UniProtKB-SubCell"/>
</dbReference>
<keyword evidence="7 12" id="KW-0472">Membrane</keyword>
<dbReference type="STRING" id="244447.ENSCSEP00000005710"/>
<comment type="subcellular location">
    <subcellularLocation>
        <location evidence="1">Cell membrane</location>
        <topology evidence="1">Multi-pass membrane protein</topology>
    </subcellularLocation>
</comment>
<dbReference type="InterPro" id="IPR018499">
    <property type="entry name" value="Tetraspanin/Peripherin"/>
</dbReference>
<protein>
    <recommendedName>
        <fullName evidence="10">Tetraspanin-12</fullName>
    </recommendedName>
</protein>
<dbReference type="GeneTree" id="ENSGT00510000047764"/>
<comment type="similarity">
    <text evidence="2">Belongs to the tetraspanin (TM4SF) family.</text>
</comment>
<keyword evidence="9" id="KW-0449">Lipoprotein</keyword>
<dbReference type="Ensembl" id="ENSCSET00000005773.1">
    <property type="protein sequence ID" value="ENSCSEP00000005710.1"/>
    <property type="gene ID" value="ENSCSEG00000003683.1"/>
</dbReference>
<reference evidence="13" key="2">
    <citation type="submission" date="2025-08" db="UniProtKB">
        <authorList>
            <consortium name="Ensembl"/>
        </authorList>
    </citation>
    <scope>IDENTIFICATION</scope>
</reference>
<feature type="compositionally biased region" description="Polar residues" evidence="11">
    <location>
        <begin position="231"/>
        <end position="244"/>
    </location>
</feature>
<keyword evidence="3" id="KW-1003">Cell membrane</keyword>
<keyword evidence="5 12" id="KW-0812">Transmembrane</keyword>
<dbReference type="InParanoid" id="A0A3P8UZP2"/>
<keyword evidence="14" id="KW-1185">Reference proteome</keyword>
<accession>A0A3P8UZP2</accession>
<reference evidence="13 14" key="1">
    <citation type="journal article" date="2014" name="Nat. Genet.">
        <title>Whole-genome sequence of a flatfish provides insights into ZW sex chromosome evolution and adaptation to a benthic lifestyle.</title>
        <authorList>
            <person name="Chen S."/>
            <person name="Zhang G."/>
            <person name="Shao C."/>
            <person name="Huang Q."/>
            <person name="Liu G."/>
            <person name="Zhang P."/>
            <person name="Song W."/>
            <person name="An N."/>
            <person name="Chalopin D."/>
            <person name="Volff J.N."/>
            <person name="Hong Y."/>
            <person name="Li Q."/>
            <person name="Sha Z."/>
            <person name="Zhou H."/>
            <person name="Xie M."/>
            <person name="Yu Q."/>
            <person name="Liu Y."/>
            <person name="Xiang H."/>
            <person name="Wang N."/>
            <person name="Wu K."/>
            <person name="Yang C."/>
            <person name="Zhou Q."/>
            <person name="Liao X."/>
            <person name="Yang L."/>
            <person name="Hu Q."/>
            <person name="Zhang J."/>
            <person name="Meng L."/>
            <person name="Jin L."/>
            <person name="Tian Y."/>
            <person name="Lian J."/>
            <person name="Yang J."/>
            <person name="Miao G."/>
            <person name="Liu S."/>
            <person name="Liang Z."/>
            <person name="Yan F."/>
            <person name="Li Y."/>
            <person name="Sun B."/>
            <person name="Zhang H."/>
            <person name="Zhang J."/>
            <person name="Zhu Y."/>
            <person name="Du M."/>
            <person name="Zhao Y."/>
            <person name="Schartl M."/>
            <person name="Tang Q."/>
            <person name="Wang J."/>
        </authorList>
    </citation>
    <scope>NUCLEOTIDE SEQUENCE</scope>
</reference>
<dbReference type="InterPro" id="IPR000301">
    <property type="entry name" value="Tetraspanin_animals"/>
</dbReference>
<evidence type="ECO:0000256" key="10">
    <source>
        <dbReference type="ARBA" id="ARBA00040362"/>
    </source>
</evidence>
<reference evidence="13" key="3">
    <citation type="submission" date="2025-09" db="UniProtKB">
        <authorList>
            <consortium name="Ensembl"/>
        </authorList>
    </citation>
    <scope>IDENTIFICATION</scope>
</reference>
<evidence type="ECO:0000256" key="9">
    <source>
        <dbReference type="ARBA" id="ARBA00023288"/>
    </source>
</evidence>
<dbReference type="GO" id="GO:0001525">
    <property type="term" value="P:angiogenesis"/>
    <property type="evidence" value="ECO:0007669"/>
    <property type="project" value="UniProtKB-KW"/>
</dbReference>
<feature type="transmembrane region" description="Helical" evidence="12">
    <location>
        <begin position="66"/>
        <end position="86"/>
    </location>
</feature>
<evidence type="ECO:0000256" key="3">
    <source>
        <dbReference type="ARBA" id="ARBA00022475"/>
    </source>
</evidence>
<sequence length="259" mass="28704">MARQDAVRCLRCLLYALNLLFWLMSACVLGVAAWIRDSLNTVLTLTAHTRLEEAAVLTYSPAVHPVIIAVCCFLVIIAMVGYCGVLRCDLLLLSWYLCSLLVIFCIELSSAVWTYEEPPVHRSDVISLKTRMPNYGQQRYQWLTHTWNTFQTEFKCCGGCGPKIYSFIRGTKQLQVLRFLGVSIGVAQILAMALTLTLLWALYYGRKAPEPNTTAAPDDSASLTAAHGHTTEATQSGCNHTNPTAAKPPGVQLEMERLS</sequence>
<keyword evidence="8" id="KW-0564">Palmitate</keyword>
<evidence type="ECO:0000313" key="13">
    <source>
        <dbReference type="Ensembl" id="ENSCSEP00000005710.1"/>
    </source>
</evidence>
<dbReference type="PANTHER" id="PTHR19282:SF462">
    <property type="entry name" value="TETRASPANIN-12"/>
    <property type="match status" value="1"/>
</dbReference>
<dbReference type="Gene3D" id="1.10.1450.10">
    <property type="entry name" value="Tetraspanin"/>
    <property type="match status" value="1"/>
</dbReference>
<dbReference type="Proteomes" id="UP000265120">
    <property type="component" value="Chromosome 8"/>
</dbReference>